<dbReference type="EMBL" id="FOZZ01000007">
    <property type="protein sequence ID" value="SFS93943.1"/>
    <property type="molecule type" value="Genomic_DNA"/>
</dbReference>
<evidence type="ECO:0008006" key="3">
    <source>
        <dbReference type="Google" id="ProtNLM"/>
    </source>
</evidence>
<organism evidence="1 2">
    <name type="scientific">Sphingobacterium wenxiniae</name>
    <dbReference type="NCBI Taxonomy" id="683125"/>
    <lineage>
        <taxon>Bacteria</taxon>
        <taxon>Pseudomonadati</taxon>
        <taxon>Bacteroidota</taxon>
        <taxon>Sphingobacteriia</taxon>
        <taxon>Sphingobacteriales</taxon>
        <taxon>Sphingobacteriaceae</taxon>
        <taxon>Sphingobacterium</taxon>
    </lineage>
</organism>
<name>A0A1I6TXJ2_9SPHI</name>
<evidence type="ECO:0000313" key="1">
    <source>
        <dbReference type="EMBL" id="SFS93943.1"/>
    </source>
</evidence>
<evidence type="ECO:0000313" key="2">
    <source>
        <dbReference type="Proteomes" id="UP000198785"/>
    </source>
</evidence>
<sequence length="324" mass="34970">MKLGKIHIYMGTLMVLMMGFISSCKKVEHEIDDQIVSINEGTASAIQVGKTLRVGFISNNVRAFDFSIIKDGTILLTEGVSFAENEKIISKEFAIPNDASWVGEALLTVTYDAGGQRMEKTKAIVFQESNPEMFIVGGSIGAGWEPSLSIAMSLYDAESKTKFEIFEYIKASDGGFKFLPTNTGWDDAFGAGTTAGTLLQTGDAGNIEATEDGFYRVRMDAEGLTYELLKLNFGVIGNATPGGWDEDTDMTFDGGKGTYTWKVTMNLVPGELKFRANDDWAINFGGTAASLSQDGPNIVIDAAGTYAIELHLNPAGYSATITKQ</sequence>
<gene>
    <name evidence="1" type="ORF">SAMN05660206_107118</name>
</gene>
<dbReference type="PROSITE" id="PS51257">
    <property type="entry name" value="PROKAR_LIPOPROTEIN"/>
    <property type="match status" value="1"/>
</dbReference>
<proteinExistence type="predicted"/>
<reference evidence="1 2" key="1">
    <citation type="submission" date="2016-10" db="EMBL/GenBank/DDBJ databases">
        <authorList>
            <person name="de Groot N.N."/>
        </authorList>
    </citation>
    <scope>NUCLEOTIDE SEQUENCE [LARGE SCALE GENOMIC DNA]</scope>
    <source>
        <strain evidence="1 2">DSM 22789</strain>
    </source>
</reference>
<dbReference type="STRING" id="683125.SAMN05660206_107118"/>
<dbReference type="RefSeq" id="WP_170852641.1">
    <property type="nucleotide sequence ID" value="NZ_FOZZ01000007.1"/>
</dbReference>
<dbReference type="GO" id="GO:0019867">
    <property type="term" value="C:outer membrane"/>
    <property type="evidence" value="ECO:0007669"/>
    <property type="project" value="InterPro"/>
</dbReference>
<dbReference type="Proteomes" id="UP000198785">
    <property type="component" value="Unassembled WGS sequence"/>
</dbReference>
<dbReference type="CDD" id="cd12956">
    <property type="entry name" value="CBM_SusE-F_like"/>
    <property type="match status" value="1"/>
</dbReference>
<dbReference type="AlphaFoldDB" id="A0A1I6TXJ2"/>
<keyword evidence="2" id="KW-1185">Reference proteome</keyword>
<dbReference type="GO" id="GO:2001070">
    <property type="term" value="F:starch binding"/>
    <property type="evidence" value="ECO:0007669"/>
    <property type="project" value="InterPro"/>
</dbReference>
<dbReference type="Gene3D" id="2.60.40.3620">
    <property type="match status" value="2"/>
</dbReference>
<protein>
    <recommendedName>
        <fullName evidence="3">SusE outer membrane protein</fullName>
    </recommendedName>
</protein>
<accession>A0A1I6TXJ2</accession>